<evidence type="ECO:0000256" key="7">
    <source>
        <dbReference type="ARBA" id="ARBA00023180"/>
    </source>
</evidence>
<evidence type="ECO:0000313" key="13">
    <source>
        <dbReference type="Proteomes" id="UP000187203"/>
    </source>
</evidence>
<gene>
    <name evidence="12" type="ORF">COLO4_25284</name>
</gene>
<evidence type="ECO:0000256" key="9">
    <source>
        <dbReference type="SAM" id="MobiDB-lite"/>
    </source>
</evidence>
<dbReference type="Proteomes" id="UP000187203">
    <property type="component" value="Unassembled WGS sequence"/>
</dbReference>
<evidence type="ECO:0000256" key="1">
    <source>
        <dbReference type="ARBA" id="ARBA00004609"/>
    </source>
</evidence>
<keyword evidence="4" id="KW-0336">GPI-anchor</keyword>
<dbReference type="Pfam" id="PF14368">
    <property type="entry name" value="LTP_2"/>
    <property type="match status" value="1"/>
</dbReference>
<keyword evidence="5 10" id="KW-0732">Signal</keyword>
<dbReference type="InterPro" id="IPR036312">
    <property type="entry name" value="Bifun_inhib/LTP/seed_sf"/>
</dbReference>
<evidence type="ECO:0000259" key="11">
    <source>
        <dbReference type="SMART" id="SM00499"/>
    </source>
</evidence>
<accession>A0A1R3I3N1</accession>
<dbReference type="EMBL" id="AWUE01018988">
    <property type="protein sequence ID" value="OMO77190.1"/>
    <property type="molecule type" value="Genomic_DNA"/>
</dbReference>
<dbReference type="PANTHER" id="PTHR33044">
    <property type="entry name" value="BIFUNCTIONAL INHIBITOR/LIPID-TRANSFER PROTEIN/SEED STORAGE 2S ALBUMIN SUPERFAMILY PROTEIN-RELATED"/>
    <property type="match status" value="1"/>
</dbReference>
<evidence type="ECO:0000256" key="2">
    <source>
        <dbReference type="ARBA" id="ARBA00009748"/>
    </source>
</evidence>
<keyword evidence="13" id="KW-1185">Reference proteome</keyword>
<evidence type="ECO:0000256" key="5">
    <source>
        <dbReference type="ARBA" id="ARBA00022729"/>
    </source>
</evidence>
<keyword evidence="6" id="KW-1015">Disulfide bond</keyword>
<name>A0A1R3I3N1_9ROSI</name>
<dbReference type="CDD" id="cd00010">
    <property type="entry name" value="AAI_LTSS"/>
    <property type="match status" value="1"/>
</dbReference>
<reference evidence="13" key="1">
    <citation type="submission" date="2013-09" db="EMBL/GenBank/DDBJ databases">
        <title>Corchorus olitorius genome sequencing.</title>
        <authorList>
            <person name="Alam M."/>
            <person name="Haque M.S."/>
            <person name="Islam M.S."/>
            <person name="Emdad E.M."/>
            <person name="Islam M.M."/>
            <person name="Ahmed B."/>
            <person name="Halim A."/>
            <person name="Hossen Q.M.M."/>
            <person name="Hossain M.Z."/>
            <person name="Ahmed R."/>
            <person name="Khan M.M."/>
            <person name="Islam R."/>
            <person name="Rashid M.M."/>
            <person name="Khan S.A."/>
            <person name="Rahman M.S."/>
            <person name="Alam M."/>
            <person name="Yahiya A.S."/>
            <person name="Khan M.S."/>
            <person name="Azam M.S."/>
            <person name="Haque T."/>
            <person name="Lashkar M.Z.H."/>
            <person name="Akhand A.I."/>
            <person name="Morshed G."/>
            <person name="Roy S."/>
            <person name="Uddin K.S."/>
            <person name="Rabeya T."/>
            <person name="Hossain A.S."/>
            <person name="Chowdhury A."/>
            <person name="Snigdha A.R."/>
            <person name="Mortoza M.S."/>
            <person name="Matin S.A."/>
            <person name="Hoque S.M.E."/>
            <person name="Islam M.K."/>
            <person name="Roy D.K."/>
            <person name="Haider R."/>
            <person name="Moosa M.M."/>
            <person name="Elias S.M."/>
            <person name="Hasan A.M."/>
            <person name="Jahan S."/>
            <person name="Shafiuddin M."/>
            <person name="Mahmood N."/>
            <person name="Shommy N.S."/>
        </authorList>
    </citation>
    <scope>NUCLEOTIDE SEQUENCE [LARGE SCALE GENOMIC DNA]</scope>
    <source>
        <strain evidence="13">cv. O-4</strain>
    </source>
</reference>
<feature type="signal peptide" evidence="10">
    <location>
        <begin position="1"/>
        <end position="27"/>
    </location>
</feature>
<dbReference type="SMART" id="SM00499">
    <property type="entry name" value="AAI"/>
    <property type="match status" value="1"/>
</dbReference>
<comment type="caution">
    <text evidence="12">The sequence shown here is derived from an EMBL/GenBank/DDBJ whole genome shotgun (WGS) entry which is preliminary data.</text>
</comment>
<sequence length="199" mass="19570">MAAKNSTIAIAIATIFVLTLCSGGAVAQGPTSAPEPSAVVFGPSAEAPAPDCLTNLLNMSDCLTYVTAGSNLTKPDKACCPELAGLVESSPQCLCLLLDKNATSSYGIDIDMSKALNLPNVCKVETPPISLCSVINGSPVEAPTGSDAPMSSPGLAPEATASSPSNGGTNGGSNIAASATGVASLAALAIAFLPTLFGV</sequence>
<keyword evidence="3" id="KW-1003">Cell membrane</keyword>
<dbReference type="InterPro" id="IPR043325">
    <property type="entry name" value="LTSS"/>
</dbReference>
<dbReference type="GO" id="GO:0098552">
    <property type="term" value="C:side of membrane"/>
    <property type="evidence" value="ECO:0007669"/>
    <property type="project" value="UniProtKB-KW"/>
</dbReference>
<keyword evidence="4" id="KW-0472">Membrane</keyword>
<dbReference type="SUPFAM" id="SSF47699">
    <property type="entry name" value="Bifunctional inhibitor/lipid-transfer protein/seed storage 2S albumin"/>
    <property type="match status" value="1"/>
</dbReference>
<feature type="chain" id="PRO_5012571195" description="Bifunctional inhibitor/plant lipid transfer protein/seed storage helical domain-containing protein" evidence="10">
    <location>
        <begin position="28"/>
        <end position="199"/>
    </location>
</feature>
<evidence type="ECO:0000256" key="3">
    <source>
        <dbReference type="ARBA" id="ARBA00022475"/>
    </source>
</evidence>
<keyword evidence="8" id="KW-0449">Lipoprotein</keyword>
<protein>
    <recommendedName>
        <fullName evidence="11">Bifunctional inhibitor/plant lipid transfer protein/seed storage helical domain-containing protein</fullName>
    </recommendedName>
</protein>
<evidence type="ECO:0000313" key="12">
    <source>
        <dbReference type="EMBL" id="OMO77190.1"/>
    </source>
</evidence>
<organism evidence="12 13">
    <name type="scientific">Corchorus olitorius</name>
    <dbReference type="NCBI Taxonomy" id="93759"/>
    <lineage>
        <taxon>Eukaryota</taxon>
        <taxon>Viridiplantae</taxon>
        <taxon>Streptophyta</taxon>
        <taxon>Embryophyta</taxon>
        <taxon>Tracheophyta</taxon>
        <taxon>Spermatophyta</taxon>
        <taxon>Magnoliopsida</taxon>
        <taxon>eudicotyledons</taxon>
        <taxon>Gunneridae</taxon>
        <taxon>Pentapetalae</taxon>
        <taxon>rosids</taxon>
        <taxon>malvids</taxon>
        <taxon>Malvales</taxon>
        <taxon>Malvaceae</taxon>
        <taxon>Grewioideae</taxon>
        <taxon>Apeibeae</taxon>
        <taxon>Corchorus</taxon>
    </lineage>
</organism>
<dbReference type="GO" id="GO:0005886">
    <property type="term" value="C:plasma membrane"/>
    <property type="evidence" value="ECO:0007669"/>
    <property type="project" value="UniProtKB-SubCell"/>
</dbReference>
<evidence type="ECO:0000256" key="6">
    <source>
        <dbReference type="ARBA" id="ARBA00023157"/>
    </source>
</evidence>
<proteinExistence type="inferred from homology"/>
<dbReference type="STRING" id="93759.A0A1R3I3N1"/>
<dbReference type="FunFam" id="1.10.110.10:FF:000001">
    <property type="entry name" value="Bifunctional inhibitor/lipid-transfer protein/seed storage 2S albumin superfamily protein"/>
    <property type="match status" value="1"/>
</dbReference>
<dbReference type="AlphaFoldDB" id="A0A1R3I3N1"/>
<evidence type="ECO:0000256" key="4">
    <source>
        <dbReference type="ARBA" id="ARBA00022622"/>
    </source>
</evidence>
<feature type="domain" description="Bifunctional inhibitor/plant lipid transfer protein/seed storage helical" evidence="11">
    <location>
        <begin position="52"/>
        <end position="132"/>
    </location>
</feature>
<dbReference type="OrthoDB" id="785314at2759"/>
<comment type="subcellular location">
    <subcellularLocation>
        <location evidence="1">Cell membrane</location>
        <topology evidence="1">Lipid-anchor</topology>
        <topology evidence="1">GPI-anchor</topology>
    </subcellularLocation>
</comment>
<keyword evidence="7" id="KW-0325">Glycoprotein</keyword>
<evidence type="ECO:0000256" key="8">
    <source>
        <dbReference type="ARBA" id="ARBA00023288"/>
    </source>
</evidence>
<dbReference type="Gene3D" id="1.10.110.10">
    <property type="entry name" value="Plant lipid-transfer and hydrophobic proteins"/>
    <property type="match status" value="1"/>
</dbReference>
<dbReference type="InterPro" id="IPR016140">
    <property type="entry name" value="Bifunc_inhib/LTP/seed_store"/>
</dbReference>
<evidence type="ECO:0000256" key="10">
    <source>
        <dbReference type="SAM" id="SignalP"/>
    </source>
</evidence>
<feature type="region of interest" description="Disordered" evidence="9">
    <location>
        <begin position="143"/>
        <end position="168"/>
    </location>
</feature>
<comment type="similarity">
    <text evidence="2">Belongs to the plant LTP family.</text>
</comment>